<dbReference type="OrthoDB" id="202840at2759"/>
<dbReference type="SUPFAM" id="SSF47616">
    <property type="entry name" value="GST C-terminal domain-like"/>
    <property type="match status" value="1"/>
</dbReference>
<dbReference type="InterPro" id="IPR058268">
    <property type="entry name" value="DUF7962"/>
</dbReference>
<dbReference type="InterPro" id="IPR036282">
    <property type="entry name" value="Glutathione-S-Trfase_C_sf"/>
</dbReference>
<reference evidence="2" key="1">
    <citation type="journal article" date="2020" name="Stud. Mycol.">
        <title>101 Dothideomycetes genomes: a test case for predicting lifestyles and emergence of pathogens.</title>
        <authorList>
            <person name="Haridas S."/>
            <person name="Albert R."/>
            <person name="Binder M."/>
            <person name="Bloem J."/>
            <person name="Labutti K."/>
            <person name="Salamov A."/>
            <person name="Andreopoulos B."/>
            <person name="Baker S."/>
            <person name="Barry K."/>
            <person name="Bills G."/>
            <person name="Bluhm B."/>
            <person name="Cannon C."/>
            <person name="Castanera R."/>
            <person name="Culley D."/>
            <person name="Daum C."/>
            <person name="Ezra D."/>
            <person name="Gonzalez J."/>
            <person name="Henrissat B."/>
            <person name="Kuo A."/>
            <person name="Liang C."/>
            <person name="Lipzen A."/>
            <person name="Lutzoni F."/>
            <person name="Magnuson J."/>
            <person name="Mondo S."/>
            <person name="Nolan M."/>
            <person name="Ohm R."/>
            <person name="Pangilinan J."/>
            <person name="Park H.-J."/>
            <person name="Ramirez L."/>
            <person name="Alfaro M."/>
            <person name="Sun H."/>
            <person name="Tritt A."/>
            <person name="Yoshinaga Y."/>
            <person name="Zwiers L.-H."/>
            <person name="Turgeon B."/>
            <person name="Goodwin S."/>
            <person name="Spatafora J."/>
            <person name="Crous P."/>
            <person name="Grigoriev I."/>
        </authorList>
    </citation>
    <scope>NUCLEOTIDE SEQUENCE</scope>
    <source>
        <strain evidence="2">CBS 121410</strain>
    </source>
</reference>
<protein>
    <recommendedName>
        <fullName evidence="1">GST N-terminal domain-containing protein</fullName>
    </recommendedName>
</protein>
<dbReference type="Gene3D" id="3.40.30.110">
    <property type="match status" value="2"/>
</dbReference>
<proteinExistence type="predicted"/>
<dbReference type="AlphaFoldDB" id="A0A9P4HSI8"/>
<name>A0A9P4HSI8_9PEZI</name>
<accession>A0A9P4HSI8</accession>
<dbReference type="EMBL" id="ML978728">
    <property type="protein sequence ID" value="KAF2085767.1"/>
    <property type="molecule type" value="Genomic_DNA"/>
</dbReference>
<organism evidence="2 3">
    <name type="scientific">Saccharata proteae CBS 121410</name>
    <dbReference type="NCBI Taxonomy" id="1314787"/>
    <lineage>
        <taxon>Eukaryota</taxon>
        <taxon>Fungi</taxon>
        <taxon>Dikarya</taxon>
        <taxon>Ascomycota</taxon>
        <taxon>Pezizomycotina</taxon>
        <taxon>Dothideomycetes</taxon>
        <taxon>Dothideomycetes incertae sedis</taxon>
        <taxon>Botryosphaeriales</taxon>
        <taxon>Saccharataceae</taxon>
        <taxon>Saccharata</taxon>
    </lineage>
</organism>
<keyword evidence="3" id="KW-1185">Reference proteome</keyword>
<gene>
    <name evidence="2" type="ORF">K490DRAFT_67363</name>
</gene>
<dbReference type="SUPFAM" id="SSF52833">
    <property type="entry name" value="Thioredoxin-like"/>
    <property type="match status" value="1"/>
</dbReference>
<evidence type="ECO:0000313" key="3">
    <source>
        <dbReference type="Proteomes" id="UP000799776"/>
    </source>
</evidence>
<feature type="domain" description="GST N-terminal" evidence="1">
    <location>
        <begin position="3"/>
        <end position="82"/>
    </location>
</feature>
<dbReference type="Pfam" id="PF13417">
    <property type="entry name" value="GST_N_3"/>
    <property type="match status" value="1"/>
</dbReference>
<sequence>MTPPVILYSYDFSPYAQKIRLLLTAAKIPFSICDQPPVLPRPDLQSLGIHYRRIPLLAVGKDVYCDTTAIVDVIQKELGGLPESAADRAYEAFGREVFWSCLAAVPGAMLSGEFVKDRETIFPVLSRPDLATIRPSALAEFRAVLTTISHDFLGPKRPTSGPFIHGPNLSLADIHVAWVTRWMLRDLGLGQEAGFTATDFPAVHRWIEALPPDAPAARVSGSEAAALILGSGAATTVVVAGGLEPLRELGIEEGTEVGVESTDSKPGSHPQHGELVGLDGVEVVVRTVKGVRLHFPRRGYVVKKR</sequence>
<comment type="caution">
    <text evidence="2">The sequence shown here is derived from an EMBL/GenBank/DDBJ whole genome shotgun (WGS) entry which is preliminary data.</text>
</comment>
<dbReference type="CDD" id="cd00570">
    <property type="entry name" value="GST_N_family"/>
    <property type="match status" value="1"/>
</dbReference>
<dbReference type="InterPro" id="IPR004045">
    <property type="entry name" value="Glutathione_S-Trfase_N"/>
</dbReference>
<dbReference type="Pfam" id="PF25907">
    <property type="entry name" value="DUF7962"/>
    <property type="match status" value="1"/>
</dbReference>
<evidence type="ECO:0000259" key="1">
    <source>
        <dbReference type="PROSITE" id="PS50404"/>
    </source>
</evidence>
<dbReference type="Proteomes" id="UP000799776">
    <property type="component" value="Unassembled WGS sequence"/>
</dbReference>
<dbReference type="InterPro" id="IPR036249">
    <property type="entry name" value="Thioredoxin-like_sf"/>
</dbReference>
<dbReference type="CDD" id="cd00299">
    <property type="entry name" value="GST_C_family"/>
    <property type="match status" value="1"/>
</dbReference>
<evidence type="ECO:0000313" key="2">
    <source>
        <dbReference type="EMBL" id="KAF2085767.1"/>
    </source>
</evidence>
<dbReference type="PROSITE" id="PS50404">
    <property type="entry name" value="GST_NTER"/>
    <property type="match status" value="1"/>
</dbReference>